<gene>
    <name evidence="2" type="ORF">ABK249_22920</name>
</gene>
<name>A0ABV0M7F8_9HYPH</name>
<dbReference type="Proteomes" id="UP001496627">
    <property type="component" value="Unassembled WGS sequence"/>
</dbReference>
<evidence type="ECO:0000313" key="3">
    <source>
        <dbReference type="Proteomes" id="UP001496627"/>
    </source>
</evidence>
<evidence type="ECO:0000256" key="1">
    <source>
        <dbReference type="SAM" id="SignalP"/>
    </source>
</evidence>
<protein>
    <submittedName>
        <fullName evidence="2">Uncharacterized protein</fullName>
    </submittedName>
</protein>
<reference evidence="2 3" key="1">
    <citation type="submission" date="2024-05" db="EMBL/GenBank/DDBJ databases">
        <title>Neorhizobium sp. Rsf11, a plant growth promoting and heavy metal resistant PAH-degrader.</title>
        <authorList>
            <person name="Golubev S.N."/>
            <person name="Muratova A.Y."/>
            <person name="Markelova M.I."/>
        </authorList>
    </citation>
    <scope>NUCLEOTIDE SEQUENCE [LARGE SCALE GENOMIC DNA]</scope>
    <source>
        <strain evidence="2 3">Rsf11</strain>
    </source>
</reference>
<evidence type="ECO:0000313" key="2">
    <source>
        <dbReference type="EMBL" id="MEQ1407777.1"/>
    </source>
</evidence>
<dbReference type="RefSeq" id="WP_348864150.1">
    <property type="nucleotide sequence ID" value="NZ_JBEAAL010000020.1"/>
</dbReference>
<keyword evidence="1" id="KW-0732">Signal</keyword>
<keyword evidence="3" id="KW-1185">Reference proteome</keyword>
<feature type="signal peptide" evidence="1">
    <location>
        <begin position="1"/>
        <end position="18"/>
    </location>
</feature>
<feature type="chain" id="PRO_5046710340" evidence="1">
    <location>
        <begin position="19"/>
        <end position="116"/>
    </location>
</feature>
<organism evidence="2 3">
    <name type="scientific">Neorhizobium phenanthreniclasticum</name>
    <dbReference type="NCBI Taxonomy" id="3157917"/>
    <lineage>
        <taxon>Bacteria</taxon>
        <taxon>Pseudomonadati</taxon>
        <taxon>Pseudomonadota</taxon>
        <taxon>Alphaproteobacteria</taxon>
        <taxon>Hyphomicrobiales</taxon>
        <taxon>Rhizobiaceae</taxon>
        <taxon>Rhizobium/Agrobacterium group</taxon>
        <taxon>Neorhizobium</taxon>
    </lineage>
</organism>
<accession>A0ABV0M7F8</accession>
<dbReference type="EMBL" id="JBEAAL010000020">
    <property type="protein sequence ID" value="MEQ1407777.1"/>
    <property type="molecule type" value="Genomic_DNA"/>
</dbReference>
<sequence length="116" mass="12787">MKECLFAVTLLTAVPAMADPINVPPEMTESLEKAAMRLAFADGCDKRLDRPELFADAKEAFARFLAKANVADPNGRAEEIAKLIREKPQEKETGPFSLFNEKMCGDLAGSLKDELR</sequence>
<comment type="caution">
    <text evidence="2">The sequence shown here is derived from an EMBL/GenBank/DDBJ whole genome shotgun (WGS) entry which is preliminary data.</text>
</comment>
<proteinExistence type="predicted"/>